<name>A0A9Q8SRS3_9PEZI</name>
<keyword evidence="2" id="KW-1185">Reference proteome</keyword>
<feature type="non-terminal residue" evidence="1">
    <location>
        <position position="1"/>
    </location>
</feature>
<evidence type="ECO:0000313" key="2">
    <source>
        <dbReference type="Proteomes" id="UP000830671"/>
    </source>
</evidence>
<organism evidence="1 2">
    <name type="scientific">Colletotrichum lupini</name>
    <dbReference type="NCBI Taxonomy" id="145971"/>
    <lineage>
        <taxon>Eukaryota</taxon>
        <taxon>Fungi</taxon>
        <taxon>Dikarya</taxon>
        <taxon>Ascomycota</taxon>
        <taxon>Pezizomycotina</taxon>
        <taxon>Sordariomycetes</taxon>
        <taxon>Hypocreomycetidae</taxon>
        <taxon>Glomerellales</taxon>
        <taxon>Glomerellaceae</taxon>
        <taxon>Colletotrichum</taxon>
        <taxon>Colletotrichum acutatum species complex</taxon>
    </lineage>
</organism>
<sequence length="73" mass="8799">YFKKSTTVILRKLGKNNYIVPKVYRLIALFNIVNKIINTIIVKKLSYLAKTYRLLLNSYISKKRRRLIEYVLY</sequence>
<dbReference type="RefSeq" id="XP_049143985.1">
    <property type="nucleotide sequence ID" value="XM_049286842.1"/>
</dbReference>
<dbReference type="Proteomes" id="UP000830671">
    <property type="component" value="Chromosome 4"/>
</dbReference>
<protein>
    <submittedName>
        <fullName evidence="1">Zinc knuckle</fullName>
    </submittedName>
</protein>
<proteinExistence type="predicted"/>
<dbReference type="GeneID" id="73341852"/>
<evidence type="ECO:0000313" key="1">
    <source>
        <dbReference type="EMBL" id="UQC82362.1"/>
    </source>
</evidence>
<accession>A0A9Q8SRS3</accession>
<dbReference type="KEGG" id="clup:CLUP02_07850"/>
<dbReference type="AlphaFoldDB" id="A0A9Q8SRS3"/>
<gene>
    <name evidence="1" type="ORF">CLUP02_07850</name>
</gene>
<dbReference type="EMBL" id="CP019476">
    <property type="protein sequence ID" value="UQC82362.1"/>
    <property type="molecule type" value="Genomic_DNA"/>
</dbReference>
<reference evidence="1" key="1">
    <citation type="journal article" date="2021" name="Mol. Plant Microbe Interact.">
        <title>Complete Genome Sequence of the Plant-Pathogenic Fungus Colletotrichum lupini.</title>
        <authorList>
            <person name="Baroncelli R."/>
            <person name="Pensec F."/>
            <person name="Da Lio D."/>
            <person name="Boufleur T."/>
            <person name="Vicente I."/>
            <person name="Sarrocco S."/>
            <person name="Picot A."/>
            <person name="Baraldi E."/>
            <person name="Sukno S."/>
            <person name="Thon M."/>
            <person name="Le Floch G."/>
        </authorList>
    </citation>
    <scope>NUCLEOTIDE SEQUENCE</scope>
    <source>
        <strain evidence="1">IMI 504893</strain>
    </source>
</reference>